<sequence>MISRPPRRSSGGESPEPADRSTIEVCDAKVDDLAYKAVWHNDNPVDARDSFVVQAP</sequence>
<dbReference type="RefSeq" id="WP_184948435.1">
    <property type="nucleotide sequence ID" value="NZ_BAAAWZ010000001.1"/>
</dbReference>
<feature type="compositionally biased region" description="Low complexity" evidence="1">
    <location>
        <begin position="1"/>
        <end position="15"/>
    </location>
</feature>
<keyword evidence="3" id="KW-1185">Reference proteome</keyword>
<comment type="caution">
    <text evidence="2">The sequence shown here is derived from an EMBL/GenBank/DDBJ whole genome shotgun (WGS) entry which is preliminary data.</text>
</comment>
<accession>A0A841DC83</accession>
<organism evidence="2 3">
    <name type="scientific">Planomonospora venezuelensis</name>
    <dbReference type="NCBI Taxonomy" id="1999"/>
    <lineage>
        <taxon>Bacteria</taxon>
        <taxon>Bacillati</taxon>
        <taxon>Actinomycetota</taxon>
        <taxon>Actinomycetes</taxon>
        <taxon>Streptosporangiales</taxon>
        <taxon>Streptosporangiaceae</taxon>
        <taxon>Planomonospora</taxon>
    </lineage>
</organism>
<gene>
    <name evidence="2" type="ORF">FHS22_007044</name>
</gene>
<evidence type="ECO:0000256" key="1">
    <source>
        <dbReference type="SAM" id="MobiDB-lite"/>
    </source>
</evidence>
<feature type="region of interest" description="Disordered" evidence="1">
    <location>
        <begin position="1"/>
        <end position="22"/>
    </location>
</feature>
<dbReference type="Proteomes" id="UP000562352">
    <property type="component" value="Unassembled WGS sequence"/>
</dbReference>
<dbReference type="AlphaFoldDB" id="A0A841DC83"/>
<protein>
    <submittedName>
        <fullName evidence="2">Uncharacterized protein</fullName>
    </submittedName>
</protein>
<evidence type="ECO:0000313" key="2">
    <source>
        <dbReference type="EMBL" id="MBB5967731.1"/>
    </source>
</evidence>
<evidence type="ECO:0000313" key="3">
    <source>
        <dbReference type="Proteomes" id="UP000562352"/>
    </source>
</evidence>
<name>A0A841DC83_PLAVE</name>
<proteinExistence type="predicted"/>
<dbReference type="EMBL" id="JACHJJ010000037">
    <property type="protein sequence ID" value="MBB5967731.1"/>
    <property type="molecule type" value="Genomic_DNA"/>
</dbReference>
<reference evidence="2 3" key="1">
    <citation type="submission" date="2020-08" db="EMBL/GenBank/DDBJ databases">
        <title>Genomic Encyclopedia of Type Strains, Phase III (KMG-III): the genomes of soil and plant-associated and newly described type strains.</title>
        <authorList>
            <person name="Whitman W."/>
        </authorList>
    </citation>
    <scope>NUCLEOTIDE SEQUENCE [LARGE SCALE GENOMIC DNA]</scope>
    <source>
        <strain evidence="2 3">CECT 3303</strain>
    </source>
</reference>